<dbReference type="GO" id="GO:0005737">
    <property type="term" value="C:cytoplasm"/>
    <property type="evidence" value="ECO:0007669"/>
    <property type="project" value="TreeGrafter"/>
</dbReference>
<evidence type="ECO:0000313" key="3">
    <source>
        <dbReference type="Proteomes" id="UP000228700"/>
    </source>
</evidence>
<organism evidence="2 3">
    <name type="scientific">Candidatus Taylorbacteria bacterium CG10_big_fil_rev_8_21_14_0_10_41_48</name>
    <dbReference type="NCBI Taxonomy" id="1975024"/>
    <lineage>
        <taxon>Bacteria</taxon>
        <taxon>Candidatus Tayloriibacteriota</taxon>
    </lineage>
</organism>
<keyword evidence="2" id="KW-0378">Hydrolase</keyword>
<dbReference type="AlphaFoldDB" id="A0A2M8LBA3"/>
<dbReference type="GO" id="GO:0016787">
    <property type="term" value="F:hydrolase activity"/>
    <property type="evidence" value="ECO:0007669"/>
    <property type="project" value="UniProtKB-KW"/>
</dbReference>
<evidence type="ECO:0000313" key="2">
    <source>
        <dbReference type="EMBL" id="PJE73906.1"/>
    </source>
</evidence>
<dbReference type="InterPro" id="IPR003226">
    <property type="entry name" value="MYG1_exonuclease"/>
</dbReference>
<comment type="similarity">
    <text evidence="1">Belongs to the MYG1 family.</text>
</comment>
<proteinExistence type="inferred from homology"/>
<gene>
    <name evidence="2" type="ORF">COV01_03630</name>
</gene>
<dbReference type="Proteomes" id="UP000228700">
    <property type="component" value="Unassembled WGS sequence"/>
</dbReference>
<dbReference type="Pfam" id="PF03690">
    <property type="entry name" value="MYG1_exonuc"/>
    <property type="match status" value="1"/>
</dbReference>
<protein>
    <submittedName>
        <fullName evidence="2">Metal-dependent hydrolase</fullName>
    </submittedName>
</protein>
<comment type="caution">
    <text evidence="2">The sequence shown here is derived from an EMBL/GenBank/DDBJ whole genome shotgun (WGS) entry which is preliminary data.</text>
</comment>
<dbReference type="PANTHER" id="PTHR11215">
    <property type="entry name" value="METAL DEPENDENT HYDROLASE - RELATED"/>
    <property type="match status" value="1"/>
</dbReference>
<evidence type="ECO:0000256" key="1">
    <source>
        <dbReference type="ARBA" id="ARBA00010105"/>
    </source>
</evidence>
<accession>A0A2M8LBA3</accession>
<name>A0A2M8LBA3_9BACT</name>
<dbReference type="EMBL" id="PFEQ01000014">
    <property type="protein sequence ID" value="PJE73906.1"/>
    <property type="molecule type" value="Genomic_DNA"/>
</dbReference>
<dbReference type="PANTHER" id="PTHR11215:SF1">
    <property type="entry name" value="MYG1 EXONUCLEASE"/>
    <property type="match status" value="1"/>
</dbReference>
<sequence>MFFKKKIIVTHSGDFHADDAFSVAAFSILHEGKIKVIRSRKPEDWVKGDYVVDVGDVYDHAQHRYDHHQRGGAGARANGIPYAGFGLMWKHFGETVCDSLDVAERIDRSLVQSIDAGDNGFAISSPLIKFAREYPLADAIRAWRDESQTGPDAEYRDFMNAVEWAKGVLSRQIRAARVASIDMKKALDAYDNAPDKKIIVLNENIFWGEAFKSKPDTFFVVYPDSAGQWRVKTVQEEGFKSRKDLPEAWAGLIDNDLIQETNVPDAVFAHPKRFMAIAKSREGAIALAKLALER</sequence>
<reference evidence="3" key="1">
    <citation type="submission" date="2017-09" db="EMBL/GenBank/DDBJ databases">
        <title>Depth-based differentiation of microbial function through sediment-hosted aquifers and enrichment of novel symbionts in the deep terrestrial subsurface.</title>
        <authorList>
            <person name="Probst A.J."/>
            <person name="Ladd B."/>
            <person name="Jarett J.K."/>
            <person name="Geller-Mcgrath D.E."/>
            <person name="Sieber C.M.K."/>
            <person name="Emerson J.B."/>
            <person name="Anantharaman K."/>
            <person name="Thomas B.C."/>
            <person name="Malmstrom R."/>
            <person name="Stieglmeier M."/>
            <person name="Klingl A."/>
            <person name="Woyke T."/>
            <person name="Ryan C.M."/>
            <person name="Banfield J.F."/>
        </authorList>
    </citation>
    <scope>NUCLEOTIDE SEQUENCE [LARGE SCALE GENOMIC DNA]</scope>
</reference>